<accession>A0AAE1PGN5</accession>
<dbReference type="FunFam" id="2.60.40.10:FF:000107">
    <property type="entry name" value="Myosin, light chain kinase a"/>
    <property type="match status" value="1"/>
</dbReference>
<dbReference type="Pfam" id="PF07679">
    <property type="entry name" value="I-set"/>
    <property type="match status" value="5"/>
</dbReference>
<keyword evidence="3" id="KW-0787">Thick filament</keyword>
<feature type="domain" description="Ig-like" evidence="12">
    <location>
        <begin position="1482"/>
        <end position="1570"/>
    </location>
</feature>
<organism evidence="13 14">
    <name type="scientific">Petrolisthes manimaculis</name>
    <dbReference type="NCBI Taxonomy" id="1843537"/>
    <lineage>
        <taxon>Eukaryota</taxon>
        <taxon>Metazoa</taxon>
        <taxon>Ecdysozoa</taxon>
        <taxon>Arthropoda</taxon>
        <taxon>Crustacea</taxon>
        <taxon>Multicrustacea</taxon>
        <taxon>Malacostraca</taxon>
        <taxon>Eumalacostraca</taxon>
        <taxon>Eucarida</taxon>
        <taxon>Decapoda</taxon>
        <taxon>Pleocyemata</taxon>
        <taxon>Anomura</taxon>
        <taxon>Galatheoidea</taxon>
        <taxon>Porcellanidae</taxon>
        <taxon>Petrolisthes</taxon>
    </lineage>
</organism>
<reference evidence="13" key="1">
    <citation type="submission" date="2023-11" db="EMBL/GenBank/DDBJ databases">
        <title>Genome assemblies of two species of porcelain crab, Petrolisthes cinctipes and Petrolisthes manimaculis (Anomura: Porcellanidae).</title>
        <authorList>
            <person name="Angst P."/>
        </authorList>
    </citation>
    <scope>NUCLEOTIDE SEQUENCE</scope>
    <source>
        <strain evidence="13">PB745_02</strain>
        <tissue evidence="13">Gill</tissue>
    </source>
</reference>
<comment type="caution">
    <text evidence="13">The sequence shown here is derived from an EMBL/GenBank/DDBJ whole genome shotgun (WGS) entry which is preliminary data.</text>
</comment>
<dbReference type="EMBL" id="JAWZYT010002091">
    <property type="protein sequence ID" value="KAK4306757.1"/>
    <property type="molecule type" value="Genomic_DNA"/>
</dbReference>
<dbReference type="InterPro" id="IPR013783">
    <property type="entry name" value="Ig-like_fold"/>
</dbReference>
<dbReference type="Gene3D" id="2.60.40.10">
    <property type="entry name" value="Immunoglobulins"/>
    <property type="match status" value="5"/>
</dbReference>
<feature type="compositionally biased region" description="Basic and acidic residues" evidence="11">
    <location>
        <begin position="1145"/>
        <end position="1157"/>
    </location>
</feature>
<feature type="compositionally biased region" description="Basic and acidic residues" evidence="11">
    <location>
        <begin position="1957"/>
        <end position="1974"/>
    </location>
</feature>
<dbReference type="InterPro" id="IPR013098">
    <property type="entry name" value="Ig_I-set"/>
</dbReference>
<evidence type="ECO:0000256" key="7">
    <source>
        <dbReference type="ARBA" id="ARBA00023157"/>
    </source>
</evidence>
<dbReference type="GO" id="GO:0040017">
    <property type="term" value="P:positive regulation of locomotion"/>
    <property type="evidence" value="ECO:0007669"/>
    <property type="project" value="UniProtKB-ARBA"/>
</dbReference>
<keyword evidence="14" id="KW-1185">Reference proteome</keyword>
<dbReference type="InterPro" id="IPR003598">
    <property type="entry name" value="Ig_sub2"/>
</dbReference>
<feature type="region of interest" description="Disordered" evidence="11">
    <location>
        <begin position="1137"/>
        <end position="1157"/>
    </location>
</feature>
<evidence type="ECO:0000313" key="13">
    <source>
        <dbReference type="EMBL" id="KAK4306757.1"/>
    </source>
</evidence>
<evidence type="ECO:0000256" key="1">
    <source>
        <dbReference type="ARBA" id="ARBA00004161"/>
    </source>
</evidence>
<dbReference type="PROSITE" id="PS50835">
    <property type="entry name" value="IG_LIKE"/>
    <property type="match status" value="5"/>
</dbReference>
<dbReference type="SMART" id="SM00409">
    <property type="entry name" value="IG"/>
    <property type="match status" value="5"/>
</dbReference>
<dbReference type="GO" id="GO:0007155">
    <property type="term" value="P:cell adhesion"/>
    <property type="evidence" value="ECO:0007669"/>
    <property type="project" value="UniProtKB-KW"/>
</dbReference>
<feature type="compositionally biased region" description="Low complexity" evidence="11">
    <location>
        <begin position="2098"/>
        <end position="2113"/>
    </location>
</feature>
<feature type="compositionally biased region" description="Acidic residues" evidence="11">
    <location>
        <begin position="1864"/>
        <end position="1877"/>
    </location>
</feature>
<feature type="domain" description="Ig-like" evidence="12">
    <location>
        <begin position="1170"/>
        <end position="1258"/>
    </location>
</feature>
<feature type="domain" description="Ig-like" evidence="12">
    <location>
        <begin position="1271"/>
        <end position="1361"/>
    </location>
</feature>
<keyword evidence="8" id="KW-0514">Muscle protein</keyword>
<feature type="compositionally biased region" description="Polar residues" evidence="11">
    <location>
        <begin position="2035"/>
        <end position="2048"/>
    </location>
</feature>
<gene>
    <name evidence="13" type="ORF">Pmani_021417</name>
</gene>
<dbReference type="SMART" id="SM00408">
    <property type="entry name" value="IGc2"/>
    <property type="match status" value="5"/>
</dbReference>
<comment type="subcellular location">
    <subcellularLocation>
        <location evidence="1">Cytoplasm</location>
        <location evidence="1">Myofibril</location>
        <location evidence="1">Sarcomere</location>
        <location evidence="1">A band</location>
    </subcellularLocation>
</comment>
<keyword evidence="7" id="KW-1015">Disulfide bond</keyword>
<dbReference type="Pfam" id="PF00435">
    <property type="entry name" value="Spectrin"/>
    <property type="match status" value="2"/>
</dbReference>
<keyword evidence="5" id="KW-0677">Repeat</keyword>
<dbReference type="FunFam" id="2.60.40.10:FF:000557">
    <property type="entry name" value="Myosin binding protein Ha"/>
    <property type="match status" value="1"/>
</dbReference>
<feature type="region of interest" description="Disordered" evidence="11">
    <location>
        <begin position="2027"/>
        <end position="2066"/>
    </location>
</feature>
<keyword evidence="6" id="KW-0130">Cell adhesion</keyword>
<evidence type="ECO:0000256" key="4">
    <source>
        <dbReference type="ARBA" id="ARBA00022490"/>
    </source>
</evidence>
<evidence type="ECO:0000256" key="3">
    <source>
        <dbReference type="ARBA" id="ARBA00022433"/>
    </source>
</evidence>
<keyword evidence="9" id="KW-0393">Immunoglobulin domain</keyword>
<dbReference type="Gene3D" id="1.20.58.60">
    <property type="match status" value="4"/>
</dbReference>
<evidence type="ECO:0000256" key="2">
    <source>
        <dbReference type="ARBA" id="ARBA00006692"/>
    </source>
</evidence>
<feature type="region of interest" description="Disordered" evidence="11">
    <location>
        <begin position="1945"/>
        <end position="1994"/>
    </location>
</feature>
<feature type="compositionally biased region" description="Basic and acidic residues" evidence="11">
    <location>
        <begin position="1848"/>
        <end position="1862"/>
    </location>
</feature>
<feature type="region of interest" description="Disordered" evidence="11">
    <location>
        <begin position="1848"/>
        <end position="1881"/>
    </location>
</feature>
<dbReference type="InterPro" id="IPR007110">
    <property type="entry name" value="Ig-like_dom"/>
</dbReference>
<sequence length="2641" mass="292237">MKSAEWLELRIVELSPGMVYLGSNLQEATQLLQAHEEVLAKLQSKQSPVEDLLNQADQLISTQHPRAEVYAAMAESLGLAWKGLNAQLETRKEILDMGVAFHTRAQQYSDNMDAAERVYTDNVMPTVAEGARQLLSALHDHKRAVLESSMYTLQEAQALLARLRGLSAEGATLDSRPLHIKTNIEFTCSQIEHYLESLHDRRRFLDGLFSTRKHHLEQCLSLCILYQDLTEAVTALKQLRDEVSQQQGLGESQSNAEILLHEHTKREMAAKEQQDKCIHLLKTAEKMAVEGHYAGAEAKSRAYSVLEAATALHETCDTRTALLSQAILFFRLAQAALTKLDQAEVQVASMGGEGAQRLSQVVGVVEEAVQPALTEGYAILEVTGGRNQPHNMGVSAMVEELERKRSHLSSVCVSSTEQVLQRTELSNAFLEQYNAIESWLVRIGDAFIHGHQDPGGSLSLARDFLHLHQTLSNDVMEKKADIDALAAFLEKLLPDLSPEEGESYQEKMKALLDHWNSLKKLLDMRLIISEKYVTFHDDAEAVTNGHEGFELLLKDAKDEAMQEEVEAKWGELQKQYIDLCSTGKGYCQDVRNHHTEDPYFDANRAVLCVDTILSNLGKRRLVITDLHSHYQMKITTTKELIVLFNTYNENIHKMQTEMAEMERSFCPLLRGDTADPEGMATTLEQRLNIYVSAVKKTQEDIQNMMTRAEVMAYKGEEGGQRDAVIGSLLQLYQNLQNKATEYQILGHMLIQWCKNIAEIHRSCDKLESQFGLVSLDIGGVEGQLREHEASKQAVMELLKFAQNEADSIISKIKDQCPPEAGSQDINSIEEMLRRRGQEFEMVWVQHQNMLERQLKRSQYHVDLQVISDQLRDLSDQLNRMRGHYGDSLGAALNMQSAFNQFHQTVDMLEKRIQTFVVTTTTMLGPEDDSGEVQEELGELEKKWSTFQMQVGQSRKSIELSIVFYKLVEEAEDWFRQGSKLLVEVAGESANIQNPEQADKLKSRIEHFLNPGEEVQQGRITKISSLALQLYGDNKPDQIEIVSHQNTHMINSFIKILENLTLMAENLKTAEDHREKQKKENEELAASLAAAQAEAEAARLAAIAAEEARMAAEEVARTMAIPIEPIVPERVEIEIQTEATPLPNEEPPRQEDTPPPKKAKLIDDEPQPMAPIFLTPLVGATVTEGVKFTFECKVIGFPMPEVEWLKDNMSITDNPDYKTSYEEGVCTLTIEETFTEDSALFTCRAGNAAGIAETSASLTVKEAEPVEVLAPPTFTKRLADTTTQEGSSFQLEATVEGHPLPVVSWAKNGGCVDESPDYVITYNNGECVLRFEEVFLEDEAEYLCKASNNLGEDVTKAKLTVTAVEVSEKPKFTMPLSNVMVRAGQKFKLECHVTGLPSPTVTWFHNTKPIKETPDCKISFDGQAATLVMSEAFPKNAGTYTVVAKNSAGEAQCSASVSVKGRIPTETSDSEVTSDIDVEPVKPAVQLALKDTTVKEGKTARLDCVIVGQPEPEVIWYHDDTPVKESSDFKLLFHGDRCSLIIQEAYLEDAGIYRVVAMNSAGEASTACFLTVEPVPELTPSPVPEPPAVAPRFSQLLADHHVTEGKPVTLRASVTGQPKPTIAWFREGQPLCPDNELQIHESNDGSVSLTVHTSTLDHTGQYEVVASNSAGSAKCLAYLSIEPRLPTPTAVEHTEPPVFIKLIEDISVTTGNSAKFEAEVIGVPTPTVSQQQVPLPSDSHRFTFAGVMNGFSGQESVEVCTSSRNVFTKVANSISSQENVEVCTSNINVLHINEESSSCMSEVREVTDSTEDNVSEDVGVLSRSNYNELMQKLCINDFDKQNTQDTLIERKTSSENKDNKNNGDNENEDGGDDDDNDNDTTHLSKFSSMKVLDVETYSQLMMENAVVYGSLECSGFESAAEFDQFKKYSELSVLPSDEYTTFLLPSCAPNTPVTGDTKPGDISKNKSRDTGKDKPGNTISNDRSITSDEDDDEKEIAREHSQFIDTGLGEEIQPIKLADLWNLIKDKLPDPKANTDTDGMTTKRSTGTFSEEDTSSHRKSLESSDGDLDSGYYSSNFSFNATGTDSSLGSPHSGRSKRNSGSLSSSEEPSGKNSPTEELIIPASVSWKSGNEKRLSLKRIEKHNIPSDSAIDPTNAESLPLLQDESKRFLDPLVKENMKSLGESMRVCGAELMPIIESGPASEIENNGYACKIIEEKCQDAYTSVVDVSLDGKETLTMDINGNCNGISAQEEIVTESKDNEEKCISVGGGVEITVSRFLTPELEHVSEYLRCPSSLSVISEESYVSDSEDLSRSSNDTNNNNNNSNKEDSTVINSLSDTSLYSTDSDSQKCLSDCSHTELTIEEDAYIMERKARRAARLAKLKNLTKLLKSPSKMTEEDGAVKNKDCSQGTDQRKEFDLTMLGAVQPFSGIEIENIMDSEFLADERSNANVQSCEQVNLSGEHGIASAPRNGMLFIIKTIDQLTTVDIKRIIVEKLQAVKHIGQQLVRAYVFPFTQAALVDLSKQSQGEQTTSSQPLDSAHSMVFETVLHATRGQGAIVDGDFVDQDVHWTLNDCPITGQEYLRGHMQYVLGGSGNKHTLELPSTSRMQAGRVAIVAENPVGKAVSAAALNIIGEYMRYLWS</sequence>
<dbReference type="Proteomes" id="UP001292094">
    <property type="component" value="Unassembled WGS sequence"/>
</dbReference>
<feature type="region of interest" description="Disordered" evidence="11">
    <location>
        <begin position="2082"/>
        <end position="2118"/>
    </location>
</feature>
<feature type="compositionally biased region" description="Low complexity" evidence="11">
    <location>
        <begin position="2312"/>
        <end position="2324"/>
    </location>
</feature>
<dbReference type="InterPro" id="IPR018159">
    <property type="entry name" value="Spectrin/alpha-actinin"/>
</dbReference>
<dbReference type="InterPro" id="IPR036179">
    <property type="entry name" value="Ig-like_dom_sf"/>
</dbReference>
<dbReference type="CDD" id="cd00176">
    <property type="entry name" value="SPEC"/>
    <property type="match status" value="1"/>
</dbReference>
<dbReference type="SMART" id="SM00150">
    <property type="entry name" value="SPEC"/>
    <property type="match status" value="4"/>
</dbReference>
<feature type="region of interest" description="Disordered" evidence="11">
    <location>
        <begin position="2304"/>
        <end position="2330"/>
    </location>
</feature>
<keyword evidence="10" id="KW-0175">Coiled coil</keyword>
<evidence type="ECO:0000256" key="8">
    <source>
        <dbReference type="ARBA" id="ARBA00023179"/>
    </source>
</evidence>
<dbReference type="Pfam" id="PF25101">
    <property type="entry name" value="Spectrin_7"/>
    <property type="match status" value="1"/>
</dbReference>
<evidence type="ECO:0000256" key="11">
    <source>
        <dbReference type="SAM" id="MobiDB-lite"/>
    </source>
</evidence>
<evidence type="ECO:0000256" key="9">
    <source>
        <dbReference type="ARBA" id="ARBA00023319"/>
    </source>
</evidence>
<dbReference type="FunFam" id="2.60.40.10:FF:000425">
    <property type="entry name" value="Myosin light chain kinase"/>
    <property type="match status" value="1"/>
</dbReference>
<dbReference type="GO" id="GO:0045989">
    <property type="term" value="P:positive regulation of striated muscle contraction"/>
    <property type="evidence" value="ECO:0007669"/>
    <property type="project" value="UniProtKB-ARBA"/>
</dbReference>
<dbReference type="InterPro" id="IPR002017">
    <property type="entry name" value="Spectrin_repeat"/>
</dbReference>
<dbReference type="FunFam" id="2.60.40.10:FF:000632">
    <property type="entry name" value="Uncharacterized protein, isoform B"/>
    <property type="match status" value="1"/>
</dbReference>
<proteinExistence type="inferred from homology"/>
<evidence type="ECO:0000313" key="14">
    <source>
        <dbReference type="Proteomes" id="UP001292094"/>
    </source>
</evidence>
<dbReference type="SUPFAM" id="SSF48726">
    <property type="entry name" value="Immunoglobulin"/>
    <property type="match status" value="6"/>
</dbReference>
<evidence type="ECO:0000259" key="12">
    <source>
        <dbReference type="PROSITE" id="PS50835"/>
    </source>
</evidence>
<protein>
    <recommendedName>
        <fullName evidence="12">Ig-like domain-containing protein</fullName>
    </recommendedName>
</protein>
<comment type="similarity">
    <text evidence="2">Belongs to the protein kinase superfamily. CAMK Ser/Thr protein kinase family.</text>
</comment>
<name>A0AAE1PGN5_9EUCA</name>
<dbReference type="InterPro" id="IPR003599">
    <property type="entry name" value="Ig_sub"/>
</dbReference>
<evidence type="ECO:0000256" key="5">
    <source>
        <dbReference type="ARBA" id="ARBA00022737"/>
    </source>
</evidence>
<evidence type="ECO:0000256" key="6">
    <source>
        <dbReference type="ARBA" id="ARBA00022889"/>
    </source>
</evidence>
<feature type="coiled-coil region" evidence="10">
    <location>
        <begin position="1059"/>
        <end position="1107"/>
    </location>
</feature>
<feature type="domain" description="Ig-like" evidence="12">
    <location>
        <begin position="1590"/>
        <end position="1679"/>
    </location>
</feature>
<evidence type="ECO:0000256" key="10">
    <source>
        <dbReference type="SAM" id="Coils"/>
    </source>
</evidence>
<dbReference type="InterPro" id="IPR058157">
    <property type="entry name" value="Spectrin_met"/>
</dbReference>
<feature type="domain" description="Ig-like" evidence="12">
    <location>
        <begin position="1369"/>
        <end position="1457"/>
    </location>
</feature>
<keyword evidence="4" id="KW-0963">Cytoplasm</keyword>
<dbReference type="SUPFAM" id="SSF46966">
    <property type="entry name" value="Spectrin repeat"/>
    <property type="match status" value="4"/>
</dbReference>
<dbReference type="FunFam" id="2.60.40.10:FF:000345">
    <property type="entry name" value="Muscle M-line assembly protein unc-89"/>
    <property type="match status" value="1"/>
</dbReference>
<dbReference type="PANTHER" id="PTHR47633">
    <property type="entry name" value="IMMUNOGLOBULIN"/>
    <property type="match status" value="1"/>
</dbReference>
<dbReference type="GO" id="GO:0031672">
    <property type="term" value="C:A band"/>
    <property type="evidence" value="ECO:0007669"/>
    <property type="project" value="UniProtKB-SubCell"/>
</dbReference>
<dbReference type="GO" id="GO:0060298">
    <property type="term" value="P:positive regulation of sarcomere organization"/>
    <property type="evidence" value="ECO:0007669"/>
    <property type="project" value="UniProtKB-ARBA"/>
</dbReference>
<dbReference type="GO" id="GO:0032982">
    <property type="term" value="C:myosin filament"/>
    <property type="evidence" value="ECO:0007669"/>
    <property type="project" value="UniProtKB-KW"/>
</dbReference>